<feature type="transmembrane region" description="Helical" evidence="8">
    <location>
        <begin position="298"/>
        <end position="322"/>
    </location>
</feature>
<comment type="similarity">
    <text evidence="2 8">Belongs to the organo anion transporter (TC 2.A.60) family.</text>
</comment>
<keyword evidence="3" id="KW-1003">Cell membrane</keyword>
<protein>
    <recommendedName>
        <fullName evidence="8">Solute carrier organic anion transporter family member</fullName>
    </recommendedName>
</protein>
<dbReference type="PROSITE" id="PS51465">
    <property type="entry name" value="KAZAL_2"/>
    <property type="match status" value="1"/>
</dbReference>
<dbReference type="OrthoDB" id="5062115at2759"/>
<feature type="domain" description="Kazal-like" evidence="10">
    <location>
        <begin position="398"/>
        <end position="449"/>
    </location>
</feature>
<dbReference type="EMBL" id="CAJNOR010003236">
    <property type="protein sequence ID" value="CAF1392516.1"/>
    <property type="molecule type" value="Genomic_DNA"/>
</dbReference>
<evidence type="ECO:0000256" key="3">
    <source>
        <dbReference type="ARBA" id="ARBA00022475"/>
    </source>
</evidence>
<dbReference type="GO" id="GO:0016323">
    <property type="term" value="C:basolateral plasma membrane"/>
    <property type="evidence" value="ECO:0007669"/>
    <property type="project" value="TreeGrafter"/>
</dbReference>
<dbReference type="PROSITE" id="PS50850">
    <property type="entry name" value="MFS"/>
    <property type="match status" value="1"/>
</dbReference>
<keyword evidence="4 8" id="KW-0812">Transmembrane</keyword>
<keyword evidence="8" id="KW-0406">Ion transport</keyword>
<feature type="transmembrane region" description="Helical" evidence="8">
    <location>
        <begin position="556"/>
        <end position="580"/>
    </location>
</feature>
<evidence type="ECO:0000313" key="13">
    <source>
        <dbReference type="Proteomes" id="UP000663828"/>
    </source>
</evidence>
<comment type="subcellular location">
    <subcellularLocation>
        <location evidence="1 8">Cell membrane</location>
        <topology evidence="1 8">Multi-pass membrane protein</topology>
    </subcellularLocation>
</comment>
<accession>A0A815KFJ4</accession>
<gene>
    <name evidence="12" type="ORF">EDS130_LOCUS35762</name>
    <name evidence="11" type="ORF">XAT740_LOCUS33683</name>
</gene>
<evidence type="ECO:0000313" key="12">
    <source>
        <dbReference type="EMBL" id="CAF1396399.1"/>
    </source>
</evidence>
<evidence type="ECO:0000256" key="5">
    <source>
        <dbReference type="ARBA" id="ARBA00022989"/>
    </source>
</evidence>
<dbReference type="InterPro" id="IPR020846">
    <property type="entry name" value="MFS_dom"/>
</dbReference>
<dbReference type="GO" id="GO:0043252">
    <property type="term" value="P:sodium-independent organic anion transport"/>
    <property type="evidence" value="ECO:0007669"/>
    <property type="project" value="TreeGrafter"/>
</dbReference>
<dbReference type="Gene3D" id="1.20.1250.20">
    <property type="entry name" value="MFS general substrate transporter like domains"/>
    <property type="match status" value="1"/>
</dbReference>
<evidence type="ECO:0000256" key="8">
    <source>
        <dbReference type="RuleBase" id="RU362056"/>
    </source>
</evidence>
<dbReference type="CDD" id="cd17336">
    <property type="entry name" value="MFS_SLCO_OATP"/>
    <property type="match status" value="1"/>
</dbReference>
<proteinExistence type="inferred from homology"/>
<feature type="transmembrane region" description="Helical" evidence="8">
    <location>
        <begin position="191"/>
        <end position="214"/>
    </location>
</feature>
<evidence type="ECO:0000256" key="1">
    <source>
        <dbReference type="ARBA" id="ARBA00004651"/>
    </source>
</evidence>
<dbReference type="SUPFAM" id="SSF103473">
    <property type="entry name" value="MFS general substrate transporter"/>
    <property type="match status" value="1"/>
</dbReference>
<evidence type="ECO:0000256" key="6">
    <source>
        <dbReference type="ARBA" id="ARBA00023136"/>
    </source>
</evidence>
<keyword evidence="5 8" id="KW-1133">Transmembrane helix</keyword>
<dbReference type="InterPro" id="IPR002350">
    <property type="entry name" value="Kazal_dom"/>
</dbReference>
<evidence type="ECO:0000256" key="7">
    <source>
        <dbReference type="ARBA" id="ARBA00023157"/>
    </source>
</evidence>
<dbReference type="Proteomes" id="UP000663828">
    <property type="component" value="Unassembled WGS sequence"/>
</dbReference>
<feature type="transmembrane region" description="Helical" evidence="8">
    <location>
        <begin position="366"/>
        <end position="390"/>
    </location>
</feature>
<evidence type="ECO:0000259" key="9">
    <source>
        <dbReference type="PROSITE" id="PS50850"/>
    </source>
</evidence>
<dbReference type="Pfam" id="PF03137">
    <property type="entry name" value="OATP"/>
    <property type="match status" value="1"/>
</dbReference>
<feature type="transmembrane region" description="Helical" evidence="8">
    <location>
        <begin position="153"/>
        <end position="179"/>
    </location>
</feature>
<dbReference type="Proteomes" id="UP000663852">
    <property type="component" value="Unassembled WGS sequence"/>
</dbReference>
<dbReference type="EMBL" id="CAJNOJ010000319">
    <property type="protein sequence ID" value="CAF1396399.1"/>
    <property type="molecule type" value="Genomic_DNA"/>
</dbReference>
<feature type="transmembrane region" description="Helical" evidence="8">
    <location>
        <begin position="91"/>
        <end position="112"/>
    </location>
</feature>
<dbReference type="PANTHER" id="PTHR11388">
    <property type="entry name" value="ORGANIC ANION TRANSPORTER"/>
    <property type="match status" value="1"/>
</dbReference>
<feature type="transmembrane region" description="Helical" evidence="8">
    <location>
        <begin position="60"/>
        <end position="79"/>
    </location>
</feature>
<feature type="transmembrane region" description="Helical" evidence="8">
    <location>
        <begin position="24"/>
        <end position="48"/>
    </location>
</feature>
<keyword evidence="13" id="KW-1185">Reference proteome</keyword>
<dbReference type="InterPro" id="IPR036259">
    <property type="entry name" value="MFS_trans_sf"/>
</dbReference>
<feature type="transmembrane region" description="Helical" evidence="8">
    <location>
        <begin position="241"/>
        <end position="262"/>
    </location>
</feature>
<evidence type="ECO:0000256" key="2">
    <source>
        <dbReference type="ARBA" id="ARBA00009657"/>
    </source>
</evidence>
<organism evidence="11 13">
    <name type="scientific">Adineta ricciae</name>
    <name type="common">Rotifer</name>
    <dbReference type="NCBI Taxonomy" id="249248"/>
    <lineage>
        <taxon>Eukaryota</taxon>
        <taxon>Metazoa</taxon>
        <taxon>Spiralia</taxon>
        <taxon>Gnathifera</taxon>
        <taxon>Rotifera</taxon>
        <taxon>Eurotatoria</taxon>
        <taxon>Bdelloidea</taxon>
        <taxon>Adinetida</taxon>
        <taxon>Adinetidae</taxon>
        <taxon>Adineta</taxon>
    </lineage>
</organism>
<dbReference type="NCBIfam" id="TIGR00805">
    <property type="entry name" value="oat"/>
    <property type="match status" value="1"/>
</dbReference>
<dbReference type="PANTHER" id="PTHR11388:SF142">
    <property type="entry name" value="SOLUTE CARRIER ORGANIC ANION TRANSPORTER FAMILY MEMBER 5A1"/>
    <property type="match status" value="1"/>
</dbReference>
<keyword evidence="6 8" id="KW-0472">Membrane</keyword>
<comment type="caution">
    <text evidence="11">The sequence shown here is derived from an EMBL/GenBank/DDBJ whole genome shotgun (WGS) entry which is preliminary data.</text>
</comment>
<comment type="caution">
    <text evidence="8">Lacks conserved residue(s) required for the propagation of feature annotation.</text>
</comment>
<evidence type="ECO:0000256" key="4">
    <source>
        <dbReference type="ARBA" id="ARBA00022692"/>
    </source>
</evidence>
<dbReference type="GO" id="GO:0015347">
    <property type="term" value="F:sodium-independent organic anion transmembrane transporter activity"/>
    <property type="evidence" value="ECO:0007669"/>
    <property type="project" value="TreeGrafter"/>
</dbReference>
<dbReference type="AlphaFoldDB" id="A0A815KFJ4"/>
<feature type="transmembrane region" description="Helical" evidence="8">
    <location>
        <begin position="467"/>
        <end position="493"/>
    </location>
</feature>
<name>A0A815KFJ4_ADIRI</name>
<sequence length="608" mass="69416">MSDNVEIVNPNEQRKCSFYTIRSYFILLCFIVLCQSMITSAYLSSIISSIENYYGYSTELIGIALSSYDLISVISIPLFSFIGSRFNRAKLISFGSFFFALGNILFILPYFINGYDINQLTNQTKNSSFDEFCSSNISIESLYEPFTRLSPSWSYYVIILSMIIMSIGSSPFYTLGITYLTDHLNKDDQPIYTGILYGMVALGPGIGFVLGSYFGSKWININDEIDSFDLNKNDPRWIGRWWAGFLISSTLLFLLSIILFTFPSSLSNHSQLQQTNQNESSTNFQVFRKNLIELLKNVTYISISLINAIENILVVLFTTYLIKYIESVFNYSSSYSSILTGLILLPSAILGTISGGFLVRRFHLTIFGCIKLIFISCLISLISLILILFLKCQSNIRYSFDDQCSQKCHCSSLIYEPVCYENQINYLSPCYAGCTNKNQTNYLNCHCLSNGTMVEKGLCENNCQMELIFFFVILFLVTFFETLMATPQLMIILRSTTESLQSFGLGLENCLMKILSQIPTPILFGILIDKQCLFWSKSSLFNHSTSCLIYNQKQFSFTLFLTITLIKTISFFFILFLFLFHWKKQKSLLIENPGEREHLLNNSSTDIQ</sequence>
<reference evidence="11" key="1">
    <citation type="submission" date="2021-02" db="EMBL/GenBank/DDBJ databases">
        <authorList>
            <person name="Nowell W R."/>
        </authorList>
    </citation>
    <scope>NUCLEOTIDE SEQUENCE</scope>
</reference>
<feature type="transmembrane region" description="Helical" evidence="8">
    <location>
        <begin position="334"/>
        <end position="359"/>
    </location>
</feature>
<keyword evidence="8" id="KW-0813">Transport</keyword>
<feature type="domain" description="Major facilitator superfamily (MFS) profile" evidence="9">
    <location>
        <begin position="25"/>
        <end position="585"/>
    </location>
</feature>
<evidence type="ECO:0000259" key="10">
    <source>
        <dbReference type="PROSITE" id="PS51465"/>
    </source>
</evidence>
<dbReference type="InterPro" id="IPR004156">
    <property type="entry name" value="OATP"/>
</dbReference>
<dbReference type="GO" id="GO:0006811">
    <property type="term" value="P:monoatomic ion transport"/>
    <property type="evidence" value="ECO:0007669"/>
    <property type="project" value="UniProtKB-KW"/>
</dbReference>
<evidence type="ECO:0000313" key="11">
    <source>
        <dbReference type="EMBL" id="CAF1392516.1"/>
    </source>
</evidence>
<keyword evidence="7" id="KW-1015">Disulfide bond</keyword>